<keyword evidence="3" id="KW-0479">Metal-binding</keyword>
<dbReference type="Proteomes" id="UP000293995">
    <property type="component" value="Chromosome"/>
</dbReference>
<dbReference type="OrthoDB" id="4741951at2"/>
<keyword evidence="6" id="KW-0411">Iron-sulfur</keyword>
<dbReference type="EMBL" id="CP035494">
    <property type="protein sequence ID" value="QAY59209.1"/>
    <property type="molecule type" value="Genomic_DNA"/>
</dbReference>
<proteinExistence type="predicted"/>
<dbReference type="SUPFAM" id="SSF54862">
    <property type="entry name" value="4Fe-4S ferredoxins"/>
    <property type="match status" value="1"/>
</dbReference>
<evidence type="ECO:0000256" key="5">
    <source>
        <dbReference type="ARBA" id="ARBA00023004"/>
    </source>
</evidence>
<keyword evidence="9" id="KW-1185">Reference proteome</keyword>
<keyword evidence="2" id="KW-0813">Transport</keyword>
<protein>
    <submittedName>
        <fullName evidence="8">Ferredoxin</fullName>
    </submittedName>
</protein>
<dbReference type="RefSeq" id="WP_129386189.1">
    <property type="nucleotide sequence ID" value="NZ_CP035494.1"/>
</dbReference>
<dbReference type="KEGG" id="mprt:ET475_03845"/>
<evidence type="ECO:0000313" key="8">
    <source>
        <dbReference type="EMBL" id="QAY59209.1"/>
    </source>
</evidence>
<evidence type="ECO:0000256" key="2">
    <source>
        <dbReference type="ARBA" id="ARBA00022448"/>
    </source>
</evidence>
<evidence type="ECO:0000256" key="4">
    <source>
        <dbReference type="ARBA" id="ARBA00022982"/>
    </source>
</evidence>
<keyword evidence="7" id="KW-0003">3Fe-4S</keyword>
<name>A0A4P6EDR1_9MICO</name>
<dbReference type="Gene3D" id="3.30.70.20">
    <property type="match status" value="1"/>
</dbReference>
<organism evidence="8 9">
    <name type="scientific">Microbacterium protaetiae</name>
    <dbReference type="NCBI Taxonomy" id="2509458"/>
    <lineage>
        <taxon>Bacteria</taxon>
        <taxon>Bacillati</taxon>
        <taxon>Actinomycetota</taxon>
        <taxon>Actinomycetes</taxon>
        <taxon>Micrococcales</taxon>
        <taxon>Microbacteriaceae</taxon>
        <taxon>Microbacterium</taxon>
    </lineage>
</organism>
<dbReference type="GO" id="GO:0046872">
    <property type="term" value="F:metal ion binding"/>
    <property type="evidence" value="ECO:0007669"/>
    <property type="project" value="UniProtKB-KW"/>
</dbReference>
<evidence type="ECO:0000256" key="6">
    <source>
        <dbReference type="ARBA" id="ARBA00023014"/>
    </source>
</evidence>
<comment type="cofactor">
    <cofactor evidence="1">
        <name>[3Fe-4S] cluster</name>
        <dbReference type="ChEBI" id="CHEBI:21137"/>
    </cofactor>
</comment>
<accession>A0A4P6EDR1</accession>
<gene>
    <name evidence="8" type="ORF">ET475_03845</name>
</gene>
<evidence type="ECO:0000256" key="7">
    <source>
        <dbReference type="ARBA" id="ARBA00023291"/>
    </source>
</evidence>
<keyword evidence="5" id="KW-0408">Iron</keyword>
<reference evidence="8 9" key="1">
    <citation type="submission" date="2019-01" db="EMBL/GenBank/DDBJ databases">
        <title>Genome sequencing of strain DFW100M-13.</title>
        <authorList>
            <person name="Heo J."/>
            <person name="Kim S.-J."/>
            <person name="Kim J.-S."/>
            <person name="Hong S.-B."/>
            <person name="Kwon S.-W."/>
        </authorList>
    </citation>
    <scope>NUCLEOTIDE SEQUENCE [LARGE SCALE GENOMIC DNA]</scope>
    <source>
        <strain evidence="8 9">DFW100M-13</strain>
    </source>
</reference>
<evidence type="ECO:0000256" key="1">
    <source>
        <dbReference type="ARBA" id="ARBA00001927"/>
    </source>
</evidence>
<dbReference type="PANTHER" id="PTHR36923">
    <property type="entry name" value="FERREDOXIN"/>
    <property type="match status" value="1"/>
</dbReference>
<dbReference type="InterPro" id="IPR051269">
    <property type="entry name" value="Fe-S_cluster_ET"/>
</dbReference>
<evidence type="ECO:0000313" key="9">
    <source>
        <dbReference type="Proteomes" id="UP000293995"/>
    </source>
</evidence>
<dbReference type="AlphaFoldDB" id="A0A4P6EDR1"/>
<dbReference type="Pfam" id="PF13370">
    <property type="entry name" value="Fer4_13"/>
    <property type="match status" value="1"/>
</dbReference>
<keyword evidence="4" id="KW-0249">Electron transport</keyword>
<evidence type="ECO:0000256" key="3">
    <source>
        <dbReference type="ARBA" id="ARBA00022723"/>
    </source>
</evidence>
<dbReference type="GO" id="GO:0051538">
    <property type="term" value="F:3 iron, 4 sulfur cluster binding"/>
    <property type="evidence" value="ECO:0007669"/>
    <property type="project" value="UniProtKB-KW"/>
</dbReference>
<sequence>MKVIVNPTTCIASGNCGLTAPRVFANREENDGFVSLLDEHPPRSEWDAVREAVALCPSATLSIEEEDADV</sequence>
<dbReference type="PANTHER" id="PTHR36923:SF3">
    <property type="entry name" value="FERREDOXIN"/>
    <property type="match status" value="1"/>
</dbReference>